<evidence type="ECO:0000313" key="2">
    <source>
        <dbReference type="Proteomes" id="UP001163603"/>
    </source>
</evidence>
<accession>A0ACC0ZNI6</accession>
<protein>
    <submittedName>
        <fullName evidence="1">Uncharacterized protein</fullName>
    </submittedName>
</protein>
<proteinExistence type="predicted"/>
<dbReference type="EMBL" id="CM047736">
    <property type="protein sequence ID" value="KAJ0053404.1"/>
    <property type="molecule type" value="Genomic_DNA"/>
</dbReference>
<organism evidence="1 2">
    <name type="scientific">Pistacia integerrima</name>
    <dbReference type="NCBI Taxonomy" id="434235"/>
    <lineage>
        <taxon>Eukaryota</taxon>
        <taxon>Viridiplantae</taxon>
        <taxon>Streptophyta</taxon>
        <taxon>Embryophyta</taxon>
        <taxon>Tracheophyta</taxon>
        <taxon>Spermatophyta</taxon>
        <taxon>Magnoliopsida</taxon>
        <taxon>eudicotyledons</taxon>
        <taxon>Gunneridae</taxon>
        <taxon>Pentapetalae</taxon>
        <taxon>rosids</taxon>
        <taxon>malvids</taxon>
        <taxon>Sapindales</taxon>
        <taxon>Anacardiaceae</taxon>
        <taxon>Pistacia</taxon>
    </lineage>
</organism>
<evidence type="ECO:0000313" key="1">
    <source>
        <dbReference type="EMBL" id="KAJ0053404.1"/>
    </source>
</evidence>
<name>A0ACC0ZNI6_9ROSI</name>
<dbReference type="Proteomes" id="UP001163603">
    <property type="component" value="Chromosome 1"/>
</dbReference>
<reference evidence="2" key="1">
    <citation type="journal article" date="2023" name="G3 (Bethesda)">
        <title>Genome assembly and association tests identify interacting loci associated with vigor, precocity, and sex in interspecific pistachio rootstocks.</title>
        <authorList>
            <person name="Palmer W."/>
            <person name="Jacygrad E."/>
            <person name="Sagayaradj S."/>
            <person name="Cavanaugh K."/>
            <person name="Han R."/>
            <person name="Bertier L."/>
            <person name="Beede B."/>
            <person name="Kafkas S."/>
            <person name="Golino D."/>
            <person name="Preece J."/>
            <person name="Michelmore R."/>
        </authorList>
    </citation>
    <scope>NUCLEOTIDE SEQUENCE [LARGE SCALE GENOMIC DNA]</scope>
</reference>
<sequence>MKKIVMYGKKLKKLLKHSCKTSDQAICSVSSPPVAVHCEELFLPSVGKKNGSSKENDMDPFVAANIAALNYFTLRPNIYV</sequence>
<keyword evidence="2" id="KW-1185">Reference proteome</keyword>
<gene>
    <name evidence="1" type="ORF">Pint_01938</name>
</gene>
<comment type="caution">
    <text evidence="1">The sequence shown here is derived from an EMBL/GenBank/DDBJ whole genome shotgun (WGS) entry which is preliminary data.</text>
</comment>